<feature type="compositionally biased region" description="Basic and acidic residues" evidence="7">
    <location>
        <begin position="193"/>
        <end position="203"/>
    </location>
</feature>
<keyword evidence="5 6" id="KW-0539">Nucleus</keyword>
<dbReference type="RefSeq" id="XP_002848525.1">
    <property type="nucleotide sequence ID" value="XM_002848479.1"/>
</dbReference>
<keyword evidence="4" id="KW-0804">Transcription</keyword>
<evidence type="ECO:0000256" key="2">
    <source>
        <dbReference type="ARBA" id="ARBA00023015"/>
    </source>
</evidence>
<evidence type="ECO:0000256" key="7">
    <source>
        <dbReference type="SAM" id="MobiDB-lite"/>
    </source>
</evidence>
<dbReference type="STRING" id="554155.C5FH10"/>
<evidence type="ECO:0000256" key="6">
    <source>
        <dbReference type="PROSITE-ProRule" id="PRU00267"/>
    </source>
</evidence>
<dbReference type="GO" id="GO:0000981">
    <property type="term" value="F:DNA-binding transcription factor activity, RNA polymerase II-specific"/>
    <property type="evidence" value="ECO:0007669"/>
    <property type="project" value="TreeGrafter"/>
</dbReference>
<keyword evidence="3 6" id="KW-0238">DNA-binding</keyword>
<dbReference type="SMART" id="SM00398">
    <property type="entry name" value="HMG"/>
    <property type="match status" value="1"/>
</dbReference>
<dbReference type="Pfam" id="PF00505">
    <property type="entry name" value="HMG_box"/>
    <property type="match status" value="1"/>
</dbReference>
<feature type="compositionally biased region" description="Polar residues" evidence="7">
    <location>
        <begin position="208"/>
        <end position="226"/>
    </location>
</feature>
<evidence type="ECO:0000256" key="3">
    <source>
        <dbReference type="ARBA" id="ARBA00023125"/>
    </source>
</evidence>
<dbReference type="InterPro" id="IPR009071">
    <property type="entry name" value="HMG_box_dom"/>
</dbReference>
<feature type="DNA-binding region" description="HMG box" evidence="6">
    <location>
        <begin position="136"/>
        <end position="204"/>
    </location>
</feature>
<evidence type="ECO:0000313" key="10">
    <source>
        <dbReference type="Proteomes" id="UP000002035"/>
    </source>
</evidence>
<dbReference type="PROSITE" id="PS50118">
    <property type="entry name" value="HMG_BOX_2"/>
    <property type="match status" value="1"/>
</dbReference>
<dbReference type="Gene3D" id="1.10.30.10">
    <property type="entry name" value="High mobility group box domain"/>
    <property type="match status" value="1"/>
</dbReference>
<evidence type="ECO:0000256" key="5">
    <source>
        <dbReference type="ARBA" id="ARBA00023242"/>
    </source>
</evidence>
<comment type="subcellular location">
    <subcellularLocation>
        <location evidence="1">Nucleus</location>
    </subcellularLocation>
</comment>
<dbReference type="OrthoDB" id="2307332at2759"/>
<keyword evidence="2" id="KW-0805">Transcription regulation</keyword>
<dbReference type="EMBL" id="DS995702">
    <property type="protein sequence ID" value="EEQ28640.1"/>
    <property type="molecule type" value="Genomic_DNA"/>
</dbReference>
<dbReference type="PANTHER" id="PTHR45803">
    <property type="entry name" value="SOX100B"/>
    <property type="match status" value="1"/>
</dbReference>
<name>C5FH10_ARTOC</name>
<dbReference type="GO" id="GO:0005634">
    <property type="term" value="C:nucleus"/>
    <property type="evidence" value="ECO:0007669"/>
    <property type="project" value="UniProtKB-SubCell"/>
</dbReference>
<dbReference type="HOGENOM" id="CLU_022445_4_0_1"/>
<keyword evidence="10" id="KW-1185">Reference proteome</keyword>
<feature type="region of interest" description="Disordered" evidence="7">
    <location>
        <begin position="193"/>
        <end position="297"/>
    </location>
</feature>
<dbReference type="GeneID" id="9230663"/>
<evidence type="ECO:0000259" key="8">
    <source>
        <dbReference type="PROSITE" id="PS50118"/>
    </source>
</evidence>
<feature type="domain" description="HMG box" evidence="8">
    <location>
        <begin position="136"/>
        <end position="204"/>
    </location>
</feature>
<feature type="compositionally biased region" description="Polar residues" evidence="7">
    <location>
        <begin position="269"/>
        <end position="289"/>
    </location>
</feature>
<evidence type="ECO:0000256" key="1">
    <source>
        <dbReference type="ARBA" id="ARBA00004123"/>
    </source>
</evidence>
<dbReference type="InterPro" id="IPR036910">
    <property type="entry name" value="HMG_box_dom_sf"/>
</dbReference>
<dbReference type="GO" id="GO:0000978">
    <property type="term" value="F:RNA polymerase II cis-regulatory region sequence-specific DNA binding"/>
    <property type="evidence" value="ECO:0007669"/>
    <property type="project" value="TreeGrafter"/>
</dbReference>
<protein>
    <submittedName>
        <fullName evidence="9">HMG box protein</fullName>
    </submittedName>
</protein>
<dbReference type="Proteomes" id="UP000002035">
    <property type="component" value="Unassembled WGS sequence"/>
</dbReference>
<evidence type="ECO:0000256" key="4">
    <source>
        <dbReference type="ARBA" id="ARBA00023163"/>
    </source>
</evidence>
<proteinExistence type="predicted"/>
<dbReference type="InterPro" id="IPR050917">
    <property type="entry name" value="SOX_TF"/>
</dbReference>
<gene>
    <name evidence="9" type="ORF">MCYG_01459</name>
</gene>
<dbReference type="OMA" id="GANNHQI"/>
<accession>C5FH10</accession>
<evidence type="ECO:0000313" key="9">
    <source>
        <dbReference type="EMBL" id="EEQ28640.1"/>
    </source>
</evidence>
<organism evidence="9 10">
    <name type="scientific">Arthroderma otae (strain ATCC MYA-4605 / CBS 113480)</name>
    <name type="common">Microsporum canis</name>
    <dbReference type="NCBI Taxonomy" id="554155"/>
    <lineage>
        <taxon>Eukaryota</taxon>
        <taxon>Fungi</taxon>
        <taxon>Dikarya</taxon>
        <taxon>Ascomycota</taxon>
        <taxon>Pezizomycotina</taxon>
        <taxon>Eurotiomycetes</taxon>
        <taxon>Eurotiomycetidae</taxon>
        <taxon>Onygenales</taxon>
        <taxon>Arthrodermataceae</taxon>
        <taxon>Microsporum</taxon>
    </lineage>
</organism>
<sequence>MNRLTQNGYESNHMYRSMTGCGFQQEMSLPVLTYHRAGELPVPASISVNEASEGLKEGLAAPKTSTDERVRIIRPAKLRRRPKPAKADKGDGPTIDAPLSELTKNMPHIPIRDMEAWVNRPVETRLKEVKMKNGKIARPMNSFMLYRSAYAERTKQWCAQNNHQVVSRASGQSWPLEPREIRDLYERYATIERDNHHKAHPDYKFAPNKNQGTIKNQGNTKNQGSASKRKRSHEEDLSDFEDQTFDITSCPRQPKVRRPFGPNCDGNHSRTSTPCDNDSTYESRNSTPMPRSHIDIYPAGDVNRSSWEMINPGRPHPGIISQPEQAHYYQPSIHQSLLGSNIEDVTYKKIGMPSGVTYDTAAPMTSMPASAHPELLQPQPLSQNRLPVSIGEAQVDPQLLEFDQTATSLPTDNGSSFGSQTDFWQFNPASNQHYVHGYMPGAETDQYHNTTLPPSSIAASLMTGREIWPDAHALPPPTGEEFNEWFSGSTIHLNILSLFY</sequence>
<dbReference type="AlphaFoldDB" id="C5FH10"/>
<dbReference type="PANTHER" id="PTHR45803:SF5">
    <property type="entry name" value="SOX100B"/>
    <property type="match status" value="1"/>
</dbReference>
<dbReference type="SUPFAM" id="SSF47095">
    <property type="entry name" value="HMG-box"/>
    <property type="match status" value="1"/>
</dbReference>
<dbReference type="VEuPathDB" id="FungiDB:MCYG_01459"/>
<dbReference type="eggNOG" id="KOG0528">
    <property type="taxonomic scope" value="Eukaryota"/>
</dbReference>
<dbReference type="CDD" id="cd01389">
    <property type="entry name" value="HMG-box_ROX1-like"/>
    <property type="match status" value="1"/>
</dbReference>
<feature type="region of interest" description="Disordered" evidence="7">
    <location>
        <begin position="79"/>
        <end position="100"/>
    </location>
</feature>
<reference evidence="10" key="1">
    <citation type="journal article" date="2012" name="MBio">
        <title>Comparative genome analysis of Trichophyton rubrum and related dermatophytes reveals candidate genes involved in infection.</title>
        <authorList>
            <person name="Martinez D.A."/>
            <person name="Oliver B.G."/>
            <person name="Graeser Y."/>
            <person name="Goldberg J.M."/>
            <person name="Li W."/>
            <person name="Martinez-Rossi N.M."/>
            <person name="Monod M."/>
            <person name="Shelest E."/>
            <person name="Barton R.C."/>
            <person name="Birch E."/>
            <person name="Brakhage A.A."/>
            <person name="Chen Z."/>
            <person name="Gurr S.J."/>
            <person name="Heiman D."/>
            <person name="Heitman J."/>
            <person name="Kosti I."/>
            <person name="Rossi A."/>
            <person name="Saif S."/>
            <person name="Samalova M."/>
            <person name="Saunders C.W."/>
            <person name="Shea T."/>
            <person name="Summerbell R.C."/>
            <person name="Xu J."/>
            <person name="Young S."/>
            <person name="Zeng Q."/>
            <person name="Birren B.W."/>
            <person name="Cuomo C.A."/>
            <person name="White T.C."/>
        </authorList>
    </citation>
    <scope>NUCLEOTIDE SEQUENCE [LARGE SCALE GENOMIC DNA]</scope>
    <source>
        <strain evidence="10">ATCC MYA-4605 / CBS 113480</strain>
    </source>
</reference>